<proteinExistence type="predicted"/>
<name>A0A6M2ZJA4_9CAUD</name>
<keyword evidence="2" id="KW-1185">Reference proteome</keyword>
<gene>
    <name evidence="1" type="ORF">SSCSM1_231</name>
</gene>
<evidence type="ECO:0000313" key="1">
    <source>
        <dbReference type="EMBL" id="QFG06495.1"/>
    </source>
</evidence>
<reference evidence="1" key="1">
    <citation type="submission" date="2019-04" db="EMBL/GenBank/DDBJ databases">
        <title>Genomic and proteomic characterization of cyanophage S-SCSM1 provides new insights into understanding the viral gene diversity and phage-host interactions.</title>
        <authorList>
            <person name="Wang Q."/>
            <person name="Xu Y."/>
            <person name="Jiao N."/>
            <person name="Zhang R."/>
        </authorList>
    </citation>
    <scope>NUCLEOTIDE SEQUENCE [LARGE SCALE GENOMIC DNA]</scope>
</reference>
<sequence>MAIDFPNSPALSEIFNFGGSSYIWNGTAWVGYATDLVVNYNASSIVISSADVPVGATTTLNFDSSFFVEYDDVGIATISGGGGAGAGGTTGTWTLGANGTSDFTFTGPGLTGTENDPTLYLVRGQSYNFQSSLGATHPFRIQSTPNGSTGTQYNDGITNNDLQNGTLVWDVQFDAPDILYYQCTNHGNMGGPIYIVGESPNKELTQLQVTGVATITNGRIQANAASNLRFGNIAAGSGSGRNIAIGDQVLGSLSSGNGRNIGIGELSLNNVTSGGYNVGLGIKAGQLITNGQYNVVLGGYDGNSGNLDIRGLSNRVVIADGEGNIRQYINNSGRTGINTTVLTDMLTVGGSVTATSYSGSGVGLTGLPAGQLTGALPALDGSALTGVSAVGSGIEIKDSGAAVGSAATVDFSTGLDVTPVSAGVVTVTAAIPGISTTGTSGLNDVTANALTVNGDLDVTGHTELDQVNITGYTTVSNTVKFGDTNLLRFGDNEDFGITFNGTNSFIGGNLDKGGDLFINTPNDGSGKVQIQRGTFFNKMAVFNDGGSVDLYHNNALRLQTATGGITVYGNVALSGSGSHFVGSGAGLTSIPSNQLTGALPAIDGSALLNVNATGDGVVVENSGSNVGSAKTINFDTGLDVTYSSGIATVTASGGSLQNRTTVSASTTSIADNAVGLVTVTGFKSYALMKVGLSTAGWIRIYTDSASRTADSSRSVGEDPAAGSGVIAEVVTTGISTEQKISPFTMGGNMDDPVDTTIYMAITNLSGTTQSINANLTILQLEA</sequence>
<protein>
    <submittedName>
        <fullName evidence="1">Long tail fiber proximal subunit</fullName>
    </submittedName>
</protein>
<dbReference type="Proteomes" id="UP000515683">
    <property type="component" value="Segment"/>
</dbReference>
<dbReference type="EMBL" id="MK867354">
    <property type="protein sequence ID" value="QFG06495.1"/>
    <property type="molecule type" value="Genomic_DNA"/>
</dbReference>
<organism evidence="1 2">
    <name type="scientific">Synechococcus phage S-SCSM1</name>
    <dbReference type="NCBI Taxonomy" id="2588487"/>
    <lineage>
        <taxon>Viruses</taxon>
        <taxon>Duplodnaviria</taxon>
        <taxon>Heunggongvirae</taxon>
        <taxon>Uroviricota</taxon>
        <taxon>Caudoviricetes</taxon>
        <taxon>Pantevenvirales</taxon>
        <taxon>Kyanoviridae</taxon>
        <taxon>Zhoulongquanvirus</taxon>
        <taxon>Zhoulongquanvirus esscess</taxon>
    </lineage>
</organism>
<accession>A0A6M2ZJA4</accession>
<evidence type="ECO:0000313" key="2">
    <source>
        <dbReference type="Proteomes" id="UP000515683"/>
    </source>
</evidence>